<sequence>MKSNITDTSASEGHGFRFACGAIERTIKEVKSELFRGCEEWVQRFLVSMPDHGGVVNFGGSHRFGMYKANFRWGRPSGVGFVSILNDGVVAVNDARDDEGGVQLSLALPPHHMEVFARWHG</sequence>
<gene>
    <name evidence="3" type="ORF">QJS04_geneDACA011964</name>
</gene>
<organism evidence="3 4">
    <name type="scientific">Acorus gramineus</name>
    <name type="common">Dwarf sweet flag</name>
    <dbReference type="NCBI Taxonomy" id="55184"/>
    <lineage>
        <taxon>Eukaryota</taxon>
        <taxon>Viridiplantae</taxon>
        <taxon>Streptophyta</taxon>
        <taxon>Embryophyta</taxon>
        <taxon>Tracheophyta</taxon>
        <taxon>Spermatophyta</taxon>
        <taxon>Magnoliopsida</taxon>
        <taxon>Liliopsida</taxon>
        <taxon>Acoraceae</taxon>
        <taxon>Acorus</taxon>
    </lineage>
</organism>
<dbReference type="PANTHER" id="PTHR31625">
    <property type="match status" value="1"/>
</dbReference>
<name>A0AAV9AJ70_ACOGR</name>
<dbReference type="InterPro" id="IPR051504">
    <property type="entry name" value="Plant_metabolite_acyltrans"/>
</dbReference>
<evidence type="ECO:0000256" key="1">
    <source>
        <dbReference type="ARBA" id="ARBA00022679"/>
    </source>
</evidence>
<dbReference type="Pfam" id="PF02458">
    <property type="entry name" value="Transferase"/>
    <property type="match status" value="1"/>
</dbReference>
<dbReference type="Gene3D" id="3.30.559.10">
    <property type="entry name" value="Chloramphenicol acetyltransferase-like domain"/>
    <property type="match status" value="1"/>
</dbReference>
<comment type="caution">
    <text evidence="3">The sequence shown here is derived from an EMBL/GenBank/DDBJ whole genome shotgun (WGS) entry which is preliminary data.</text>
</comment>
<keyword evidence="4" id="KW-1185">Reference proteome</keyword>
<reference evidence="3" key="1">
    <citation type="journal article" date="2023" name="Nat. Commun.">
        <title>Diploid and tetraploid genomes of Acorus and the evolution of monocots.</title>
        <authorList>
            <person name="Ma L."/>
            <person name="Liu K.W."/>
            <person name="Li Z."/>
            <person name="Hsiao Y.Y."/>
            <person name="Qi Y."/>
            <person name="Fu T."/>
            <person name="Tang G.D."/>
            <person name="Zhang D."/>
            <person name="Sun W.H."/>
            <person name="Liu D.K."/>
            <person name="Li Y."/>
            <person name="Chen G.Z."/>
            <person name="Liu X.D."/>
            <person name="Liao X.Y."/>
            <person name="Jiang Y.T."/>
            <person name="Yu X."/>
            <person name="Hao Y."/>
            <person name="Huang J."/>
            <person name="Zhao X.W."/>
            <person name="Ke S."/>
            <person name="Chen Y.Y."/>
            <person name="Wu W.L."/>
            <person name="Hsu J.L."/>
            <person name="Lin Y.F."/>
            <person name="Huang M.D."/>
            <person name="Li C.Y."/>
            <person name="Huang L."/>
            <person name="Wang Z.W."/>
            <person name="Zhao X."/>
            <person name="Zhong W.Y."/>
            <person name="Peng D.H."/>
            <person name="Ahmad S."/>
            <person name="Lan S."/>
            <person name="Zhang J.S."/>
            <person name="Tsai W.C."/>
            <person name="Van de Peer Y."/>
            <person name="Liu Z.J."/>
        </authorList>
    </citation>
    <scope>NUCLEOTIDE SEQUENCE</scope>
    <source>
        <strain evidence="3">SCP</strain>
    </source>
</reference>
<dbReference type="AlphaFoldDB" id="A0AAV9AJ70"/>
<dbReference type="GO" id="GO:0016747">
    <property type="term" value="F:acyltransferase activity, transferring groups other than amino-acyl groups"/>
    <property type="evidence" value="ECO:0007669"/>
    <property type="project" value="UniProtKB-ARBA"/>
</dbReference>
<accession>A0AAV9AJ70</accession>
<dbReference type="Proteomes" id="UP001179952">
    <property type="component" value="Unassembled WGS sequence"/>
</dbReference>
<keyword evidence="1" id="KW-0808">Transferase</keyword>
<proteinExistence type="predicted"/>
<reference evidence="3" key="2">
    <citation type="submission" date="2023-06" db="EMBL/GenBank/DDBJ databases">
        <authorList>
            <person name="Ma L."/>
            <person name="Liu K.-W."/>
            <person name="Li Z."/>
            <person name="Hsiao Y.-Y."/>
            <person name="Qi Y."/>
            <person name="Fu T."/>
            <person name="Tang G."/>
            <person name="Zhang D."/>
            <person name="Sun W.-H."/>
            <person name="Liu D.-K."/>
            <person name="Li Y."/>
            <person name="Chen G.-Z."/>
            <person name="Liu X.-D."/>
            <person name="Liao X.-Y."/>
            <person name="Jiang Y.-T."/>
            <person name="Yu X."/>
            <person name="Hao Y."/>
            <person name="Huang J."/>
            <person name="Zhao X.-W."/>
            <person name="Ke S."/>
            <person name="Chen Y.-Y."/>
            <person name="Wu W.-L."/>
            <person name="Hsu J.-L."/>
            <person name="Lin Y.-F."/>
            <person name="Huang M.-D."/>
            <person name="Li C.-Y."/>
            <person name="Huang L."/>
            <person name="Wang Z.-W."/>
            <person name="Zhao X."/>
            <person name="Zhong W.-Y."/>
            <person name="Peng D.-H."/>
            <person name="Ahmad S."/>
            <person name="Lan S."/>
            <person name="Zhang J.-S."/>
            <person name="Tsai W.-C."/>
            <person name="Van De Peer Y."/>
            <person name="Liu Z.-J."/>
        </authorList>
    </citation>
    <scope>NUCLEOTIDE SEQUENCE</scope>
    <source>
        <strain evidence="3">SCP</strain>
        <tissue evidence="3">Leaves</tissue>
    </source>
</reference>
<evidence type="ECO:0000256" key="2">
    <source>
        <dbReference type="ARBA" id="ARBA00023315"/>
    </source>
</evidence>
<evidence type="ECO:0000313" key="4">
    <source>
        <dbReference type="Proteomes" id="UP001179952"/>
    </source>
</evidence>
<dbReference type="InterPro" id="IPR023213">
    <property type="entry name" value="CAT-like_dom_sf"/>
</dbReference>
<keyword evidence="2" id="KW-0012">Acyltransferase</keyword>
<protein>
    <submittedName>
        <fullName evidence="3">Uncharacterized protein</fullName>
    </submittedName>
</protein>
<evidence type="ECO:0000313" key="3">
    <source>
        <dbReference type="EMBL" id="KAK1264181.1"/>
    </source>
</evidence>
<dbReference type="EMBL" id="JAUJYN010000009">
    <property type="protein sequence ID" value="KAK1264181.1"/>
    <property type="molecule type" value="Genomic_DNA"/>
</dbReference>